<dbReference type="Gene3D" id="2.30.40.10">
    <property type="entry name" value="Urease, subunit C, domain 1"/>
    <property type="match status" value="1"/>
</dbReference>
<gene>
    <name evidence="3" type="ORF">D7X32_16130</name>
</gene>
<evidence type="ECO:0000256" key="1">
    <source>
        <dbReference type="ARBA" id="ARBA00022801"/>
    </source>
</evidence>
<dbReference type="InterPro" id="IPR032466">
    <property type="entry name" value="Metal_Hydrolase"/>
</dbReference>
<keyword evidence="4" id="KW-1185">Reference proteome</keyword>
<dbReference type="AlphaFoldDB" id="A0A3A8K342"/>
<dbReference type="InterPro" id="IPR050287">
    <property type="entry name" value="MTA/SAH_deaminase"/>
</dbReference>
<dbReference type="NCBIfam" id="NF005557">
    <property type="entry name" value="PRK07228.1"/>
    <property type="match status" value="1"/>
</dbReference>
<protein>
    <submittedName>
        <fullName evidence="3">5'-deoxyadenosine deaminase</fullName>
    </submittedName>
</protein>
<dbReference type="Proteomes" id="UP000268313">
    <property type="component" value="Unassembled WGS sequence"/>
</dbReference>
<dbReference type="InterPro" id="IPR006680">
    <property type="entry name" value="Amidohydro-rel"/>
</dbReference>
<accession>A0A3A8K342</accession>
<organism evidence="3 4">
    <name type="scientific">Corallococcus carmarthensis</name>
    <dbReference type="NCBI Taxonomy" id="2316728"/>
    <lineage>
        <taxon>Bacteria</taxon>
        <taxon>Pseudomonadati</taxon>
        <taxon>Myxococcota</taxon>
        <taxon>Myxococcia</taxon>
        <taxon>Myxococcales</taxon>
        <taxon>Cystobacterineae</taxon>
        <taxon>Myxococcaceae</taxon>
        <taxon>Corallococcus</taxon>
    </lineage>
</organism>
<reference evidence="4" key="1">
    <citation type="submission" date="2018-09" db="EMBL/GenBank/DDBJ databases">
        <authorList>
            <person name="Livingstone P.G."/>
            <person name="Whitworth D.E."/>
        </authorList>
    </citation>
    <scope>NUCLEOTIDE SEQUENCE [LARGE SCALE GENOMIC DNA]</scope>
    <source>
        <strain evidence="4">CA043D</strain>
    </source>
</reference>
<name>A0A3A8K342_9BACT</name>
<dbReference type="EMBL" id="RAWE01000050">
    <property type="protein sequence ID" value="RKH02708.1"/>
    <property type="molecule type" value="Genomic_DNA"/>
</dbReference>
<dbReference type="PANTHER" id="PTHR43794:SF11">
    <property type="entry name" value="AMIDOHYDROLASE-RELATED DOMAIN-CONTAINING PROTEIN"/>
    <property type="match status" value="1"/>
</dbReference>
<dbReference type="OrthoDB" id="9807210at2"/>
<sequence>MDLLLTGATVVTMNRDREVLPRADVLVQDGRIAKVGRGLKVKGACRVLDLAGQVVMPGLIHGHLHACQTLFRGHADKRELLDWLRERIWPMEAAHDAASLRASADLTFAELIRSGSTAALDMGTVHHYDAVFESARDSGYRLVGGKAMMDSGDEVPRGLRETTADSLSESLALMERWHGTHDNRLRYAFAPRFALSCTPELLREVGRLSREKGVRIHSHASENRTETDVVRKATGQDNIAFFHGLGLTGSHVTLAHCVWVEGTEQQLLRESGTVVCHCPGSNLKLASGYARVPELLQDGIPVALGADGAPCNNTLDLFHEMRLASVLHNPRVGPVAMTPMHVLEMATLHGARALGLEDEIGSVEVGKRADLTVVDTRGFHFCPLPEDVTGPLVYSARSTDVSHVLIDGKLVLREGELTTMDANAVLANARTQATKLFARAKLKAS</sequence>
<comment type="caution">
    <text evidence="3">The sequence shown here is derived from an EMBL/GenBank/DDBJ whole genome shotgun (WGS) entry which is preliminary data.</text>
</comment>
<dbReference type="Gene3D" id="3.20.20.140">
    <property type="entry name" value="Metal-dependent hydrolases"/>
    <property type="match status" value="1"/>
</dbReference>
<evidence type="ECO:0000259" key="2">
    <source>
        <dbReference type="Pfam" id="PF01979"/>
    </source>
</evidence>
<evidence type="ECO:0000313" key="4">
    <source>
        <dbReference type="Proteomes" id="UP000268313"/>
    </source>
</evidence>
<proteinExistence type="predicted"/>
<feature type="domain" description="Amidohydrolase-related" evidence="2">
    <location>
        <begin position="54"/>
        <end position="411"/>
    </location>
</feature>
<dbReference type="CDD" id="cd01298">
    <property type="entry name" value="ATZ_TRZ_like"/>
    <property type="match status" value="1"/>
</dbReference>
<dbReference type="SUPFAM" id="SSF51338">
    <property type="entry name" value="Composite domain of metallo-dependent hydrolases"/>
    <property type="match status" value="1"/>
</dbReference>
<keyword evidence="1" id="KW-0378">Hydrolase</keyword>
<dbReference type="PANTHER" id="PTHR43794">
    <property type="entry name" value="AMINOHYDROLASE SSNA-RELATED"/>
    <property type="match status" value="1"/>
</dbReference>
<dbReference type="RefSeq" id="WP_120603430.1">
    <property type="nucleotide sequence ID" value="NZ_JABFJX010000508.1"/>
</dbReference>
<dbReference type="GO" id="GO:0016810">
    <property type="term" value="F:hydrolase activity, acting on carbon-nitrogen (but not peptide) bonds"/>
    <property type="evidence" value="ECO:0007669"/>
    <property type="project" value="InterPro"/>
</dbReference>
<dbReference type="Pfam" id="PF01979">
    <property type="entry name" value="Amidohydro_1"/>
    <property type="match status" value="1"/>
</dbReference>
<dbReference type="SUPFAM" id="SSF51556">
    <property type="entry name" value="Metallo-dependent hydrolases"/>
    <property type="match status" value="1"/>
</dbReference>
<evidence type="ECO:0000313" key="3">
    <source>
        <dbReference type="EMBL" id="RKH02708.1"/>
    </source>
</evidence>
<dbReference type="InterPro" id="IPR011059">
    <property type="entry name" value="Metal-dep_hydrolase_composite"/>
</dbReference>